<dbReference type="PROSITE" id="PS50088">
    <property type="entry name" value="ANK_REPEAT"/>
    <property type="match status" value="11"/>
</dbReference>
<evidence type="ECO:0000256" key="1">
    <source>
        <dbReference type="ARBA" id="ARBA00004245"/>
    </source>
</evidence>
<organism evidence="14 15">
    <name type="scientific">Pteropus alecto</name>
    <name type="common">Black flying fox</name>
    <dbReference type="NCBI Taxonomy" id="9402"/>
    <lineage>
        <taxon>Eukaryota</taxon>
        <taxon>Metazoa</taxon>
        <taxon>Chordata</taxon>
        <taxon>Craniata</taxon>
        <taxon>Vertebrata</taxon>
        <taxon>Euteleostomi</taxon>
        <taxon>Mammalia</taxon>
        <taxon>Eutheria</taxon>
        <taxon>Laurasiatheria</taxon>
        <taxon>Chiroptera</taxon>
        <taxon>Yinpterochiroptera</taxon>
        <taxon>Pteropodoidea</taxon>
        <taxon>Pteropodidae</taxon>
        <taxon>Pteropodinae</taxon>
        <taxon>Pteropus</taxon>
    </lineage>
</organism>
<feature type="compositionally biased region" description="Polar residues" evidence="13">
    <location>
        <begin position="842"/>
        <end position="856"/>
    </location>
</feature>
<feature type="repeat" description="ANK" evidence="12">
    <location>
        <begin position="563"/>
        <end position="595"/>
    </location>
</feature>
<feature type="repeat" description="ANK" evidence="12">
    <location>
        <begin position="629"/>
        <end position="661"/>
    </location>
</feature>
<dbReference type="FunCoup" id="L5KPW4">
    <property type="interactions" value="1177"/>
</dbReference>
<name>L5KPW4_PTEAL</name>
<feature type="compositionally biased region" description="Basic and acidic residues" evidence="13">
    <location>
        <begin position="928"/>
        <end position="944"/>
    </location>
</feature>
<dbReference type="InterPro" id="IPR036770">
    <property type="entry name" value="Ankyrin_rpt-contain_sf"/>
</dbReference>
<feature type="repeat" description="ANK" evidence="12">
    <location>
        <begin position="355"/>
        <end position="387"/>
    </location>
</feature>
<protein>
    <recommendedName>
        <fullName evidence="10">Inversin</fullName>
    </recommendedName>
    <alternativeName>
        <fullName evidence="11">Nephrocystin-2</fullName>
    </alternativeName>
</protein>
<evidence type="ECO:0000256" key="3">
    <source>
        <dbReference type="ARBA" id="ARBA00022490"/>
    </source>
</evidence>
<evidence type="ECO:0000256" key="12">
    <source>
        <dbReference type="PROSITE-ProRule" id="PRU00023"/>
    </source>
</evidence>
<dbReference type="SMART" id="SM00015">
    <property type="entry name" value="IQ"/>
    <property type="match status" value="2"/>
</dbReference>
<feature type="compositionally biased region" description="Polar residues" evidence="13">
    <location>
        <begin position="1182"/>
        <end position="1199"/>
    </location>
</feature>
<keyword evidence="3" id="KW-0963">Cytoplasm</keyword>
<evidence type="ECO:0000256" key="9">
    <source>
        <dbReference type="ARBA" id="ARBA00059836"/>
    </source>
</evidence>
<dbReference type="PROSITE" id="PS50096">
    <property type="entry name" value="IQ"/>
    <property type="match status" value="2"/>
</dbReference>
<dbReference type="FunFam" id="1.25.40.20:FF:000082">
    <property type="entry name" value="Inversin"/>
    <property type="match status" value="1"/>
</dbReference>
<sequence>MGIEALNQAVDTTSLQFRVPNQSHQATTEGSANPGTVSGLQSEIHTTPAPVGLIPFPKGGVRGDSRSIACLFRFRLPPGPGALESETTTVLREKGELLAVTLPRILLSGLIPLFTGLNLPPTVFSQASGTPGLESGQMDAENEGSRESALFATGEKDSKAKYGQLCCPSVRAGGHPCVCRRVCHSFTHSPGAAGSISGRVAPVVEKTMNKSENLFFTGSSLTSQVHAAAINGDKGALHRLIVGNSALKDKEDQFGRTPLMYCVLADRLDCADALLKAGADVNKTDHSRRTALHLAAQKGNYRFMKLLLTRRANWMQKDLEEMTPLHLTTRHKSPKCLALLLKFMAPGEVDTQDKNKQTALHWSAYYNNPEHVKLLIKHDSNIGIPDVEGKIPLHWAANHKDPSAVHTARCILDAAPTESLLNWQDYEGRTPLHFAVADGNVTVVDVLTSYESCNITSYDNLFRTPLHWAALLGHAQIVHLLLERNKSGTIPSDSQGATPLHYAAQSNFAETVKVFLKHPSVKDDSDLEGRTSFMWAAGKGSDDVLRTMLSLKSDIDINMADKYGGTALHAAALSGHVSTVKLLLENNAQVDATDVMKHTPLFRACEMGHKDVIQTLIKGGARVDLVDQDGHSLLHWAALGGNADVCQILIENKINPNVQDYAGRTPLQCAAYGGYINCMAVLMENNADPNIQDKEGRTALHWSCNNGYLDAIKLLLDFAAFPNQMENNEERYTPLDYALLGERHEVIQFMLERGALSIAAIQDIAAFKIQAVYKGYKVRKAFRDRKNLLMKHEQLRKDAAAKKREEENKRREAEQQKGRLSPDPCRPQAPPSTHAEPHRQSWGPSKQPPASNTAQGPEQRACRGSPGRRSPSRALQKEQPLSPDLQRTEPRKPNETSREHSKGRSSCVHFSPSEGSDGARYPGVSSVDKSRGETVGEQHCDKGKGFLKQPSCIRVARPDENGDDPSWAAASLQQQDGHRKPSRRHDTAPKAKCASQKRRIQELRGGRCSPAGSSRPGSAKGEVVHAGQNPLHHRTPRNKVTQDKLEGEMHSDLPQSTEVLRSGVRKLGISTLSEDAQVPKETDPAPGPHSVQSVNIDLLPVELRLQIIQKERSRKELFRTKNKAAAVIQRAWRSYQLRKHLSHLLHMKQRGARDKDRWNRECITLLLQVWRKELELKSPKTTTVSRITKNPSKSSSGTKSNRHSVLKQIYGCSQEGKVHHPTRSSKAHSVLRLNSVSNLQCIHLLENSGRSKNFSYNLQSATQSKRKTKLRPPTEEDCQGELQ</sequence>
<evidence type="ECO:0000256" key="8">
    <source>
        <dbReference type="ARBA" id="ARBA00023212"/>
    </source>
</evidence>
<dbReference type="FunFam" id="1.25.40.20:FF:000144">
    <property type="entry name" value="inversin isoform X1"/>
    <property type="match status" value="1"/>
</dbReference>
<reference evidence="15" key="1">
    <citation type="journal article" date="2013" name="Science">
        <title>Comparative analysis of bat genomes provides insight into the evolution of flight and immunity.</title>
        <authorList>
            <person name="Zhang G."/>
            <person name="Cowled C."/>
            <person name="Shi Z."/>
            <person name="Huang Z."/>
            <person name="Bishop-Lilly K.A."/>
            <person name="Fang X."/>
            <person name="Wynne J.W."/>
            <person name="Xiong Z."/>
            <person name="Baker M.L."/>
            <person name="Zhao W."/>
            <person name="Tachedjian M."/>
            <person name="Zhu Y."/>
            <person name="Zhou P."/>
            <person name="Jiang X."/>
            <person name="Ng J."/>
            <person name="Yang L."/>
            <person name="Wu L."/>
            <person name="Xiao J."/>
            <person name="Feng Y."/>
            <person name="Chen Y."/>
            <person name="Sun X."/>
            <person name="Zhang Y."/>
            <person name="Marsh G.A."/>
            <person name="Crameri G."/>
            <person name="Broder C.C."/>
            <person name="Frey K.G."/>
            <person name="Wang L.F."/>
            <person name="Wang J."/>
        </authorList>
    </citation>
    <scope>NUCLEOTIDE SEQUENCE [LARGE SCALE GENOMIC DNA]</scope>
</reference>
<dbReference type="SMART" id="SM00248">
    <property type="entry name" value="ANK"/>
    <property type="match status" value="15"/>
</dbReference>
<dbReference type="FunFam" id="1.25.40.20:FF:000092">
    <property type="entry name" value="inversin isoform X1"/>
    <property type="match status" value="1"/>
</dbReference>
<dbReference type="InParanoid" id="L5KPW4"/>
<keyword evidence="8" id="KW-0206">Cytoskeleton</keyword>
<dbReference type="InterPro" id="IPR000048">
    <property type="entry name" value="IQ_motif_EF-hand-BS"/>
</dbReference>
<dbReference type="Pfam" id="PF00023">
    <property type="entry name" value="Ank"/>
    <property type="match status" value="3"/>
</dbReference>
<accession>L5KPW4</accession>
<feature type="compositionally biased region" description="Basic and acidic residues" evidence="13">
    <location>
        <begin position="796"/>
        <end position="817"/>
    </location>
</feature>
<feature type="compositionally biased region" description="Low complexity" evidence="13">
    <location>
        <begin position="863"/>
        <end position="873"/>
    </location>
</feature>
<comment type="function">
    <text evidence="9">Required for normal renal development and establishment of left-right axis. Probably acts as a molecular switch between different Wnt signaling pathways. Inhibits the canonical Wnt pathway by targeting cytoplasmic disheveled (DVL1) for degradation by the ubiquitin-proteasome. This suggests that it is required in renal development to oppose the repression of terminal differentiation of tubular epithelial cells by Wnt signaling. Involved in the organization of apical junctions in kidney cells together with NPHP1, NPHP4 and RPGRIP1L/NPHP8. Does not seem to be strictly required for ciliogenesis.</text>
</comment>
<dbReference type="PRINTS" id="PR01415">
    <property type="entry name" value="ANKYRIN"/>
</dbReference>
<dbReference type="PROSITE" id="PS50297">
    <property type="entry name" value="ANK_REP_REGION"/>
    <property type="match status" value="10"/>
</dbReference>
<evidence type="ECO:0000256" key="7">
    <source>
        <dbReference type="ARBA" id="ARBA00023043"/>
    </source>
</evidence>
<evidence type="ECO:0000256" key="11">
    <source>
        <dbReference type="ARBA" id="ARBA00078500"/>
    </source>
</evidence>
<dbReference type="EMBL" id="KB030636">
    <property type="protein sequence ID" value="ELK12956.1"/>
    <property type="molecule type" value="Genomic_DNA"/>
</dbReference>
<dbReference type="FunFam" id="1.25.40.20:FF:000134">
    <property type="entry name" value="inversin isoform X1"/>
    <property type="match status" value="1"/>
</dbReference>
<comment type="subcellular location">
    <subcellularLocation>
        <location evidence="1">Cytoplasm</location>
        <location evidence="1">Cytoskeleton</location>
    </subcellularLocation>
</comment>
<evidence type="ECO:0000256" key="10">
    <source>
        <dbReference type="ARBA" id="ARBA00067613"/>
    </source>
</evidence>
<dbReference type="CDD" id="cd23767">
    <property type="entry name" value="IQCD"/>
    <property type="match status" value="2"/>
</dbReference>
<feature type="region of interest" description="Disordered" evidence="13">
    <location>
        <begin position="1182"/>
        <end position="1203"/>
    </location>
</feature>
<evidence type="ECO:0000256" key="13">
    <source>
        <dbReference type="SAM" id="MobiDB-lite"/>
    </source>
</evidence>
<feature type="repeat" description="ANK" evidence="12">
    <location>
        <begin position="461"/>
        <end position="493"/>
    </location>
</feature>
<dbReference type="Pfam" id="PF12796">
    <property type="entry name" value="Ank_2"/>
    <property type="match status" value="4"/>
</dbReference>
<dbReference type="InterPro" id="IPR002110">
    <property type="entry name" value="Ankyrin_rpt"/>
</dbReference>
<feature type="repeat" description="ANK" evidence="12">
    <location>
        <begin position="427"/>
        <end position="447"/>
    </location>
</feature>
<dbReference type="Gene3D" id="1.25.40.20">
    <property type="entry name" value="Ankyrin repeat-containing domain"/>
    <property type="match status" value="4"/>
</dbReference>
<dbReference type="GO" id="GO:0005856">
    <property type="term" value="C:cytoskeleton"/>
    <property type="evidence" value="ECO:0007669"/>
    <property type="project" value="UniProtKB-SubCell"/>
</dbReference>
<dbReference type="Proteomes" id="UP000010552">
    <property type="component" value="Unassembled WGS sequence"/>
</dbReference>
<evidence type="ECO:0000256" key="5">
    <source>
        <dbReference type="ARBA" id="ARBA00022737"/>
    </source>
</evidence>
<dbReference type="Pfam" id="PF00612">
    <property type="entry name" value="IQ"/>
    <property type="match status" value="2"/>
</dbReference>
<keyword evidence="5" id="KW-0677">Repeat</keyword>
<evidence type="ECO:0000313" key="15">
    <source>
        <dbReference type="Proteomes" id="UP000010552"/>
    </source>
</evidence>
<feature type="compositionally biased region" description="Basic and acidic residues" evidence="13">
    <location>
        <begin position="886"/>
        <end position="902"/>
    </location>
</feature>
<feature type="repeat" description="ANK" evidence="12">
    <location>
        <begin position="596"/>
        <end position="628"/>
    </location>
</feature>
<dbReference type="PANTHER" id="PTHR24198:SF194">
    <property type="entry name" value="INVERSIN-A"/>
    <property type="match status" value="1"/>
</dbReference>
<dbReference type="GO" id="GO:0005516">
    <property type="term" value="F:calmodulin binding"/>
    <property type="evidence" value="ECO:0007669"/>
    <property type="project" value="UniProtKB-KW"/>
</dbReference>
<dbReference type="FunFam" id="1.25.40.20:FF:000078">
    <property type="entry name" value="Inversin"/>
    <property type="match status" value="1"/>
</dbReference>
<keyword evidence="4" id="KW-0879">Wnt signaling pathway</keyword>
<feature type="repeat" description="ANK" evidence="12">
    <location>
        <begin position="287"/>
        <end position="319"/>
    </location>
</feature>
<feature type="region of interest" description="Disordered" evidence="13">
    <location>
        <begin position="796"/>
        <end position="1038"/>
    </location>
</feature>
<feature type="compositionally biased region" description="Basic and acidic residues" evidence="13">
    <location>
        <begin position="976"/>
        <end position="989"/>
    </location>
</feature>
<feature type="repeat" description="ANK" evidence="12">
    <location>
        <begin position="254"/>
        <end position="286"/>
    </location>
</feature>
<feature type="region of interest" description="Disordered" evidence="13">
    <location>
        <begin position="1260"/>
        <end position="1283"/>
    </location>
</feature>
<evidence type="ECO:0000256" key="4">
    <source>
        <dbReference type="ARBA" id="ARBA00022687"/>
    </source>
</evidence>
<gene>
    <name evidence="14" type="ORF">PAL_GLEAN10007999</name>
</gene>
<feature type="region of interest" description="Disordered" evidence="13">
    <location>
        <begin position="20"/>
        <end position="43"/>
    </location>
</feature>
<dbReference type="GO" id="GO:0016055">
    <property type="term" value="P:Wnt signaling pathway"/>
    <property type="evidence" value="ECO:0007669"/>
    <property type="project" value="UniProtKB-KW"/>
</dbReference>
<dbReference type="STRING" id="9402.L5KPW4"/>
<keyword evidence="6" id="KW-0112">Calmodulin-binding</keyword>
<dbReference type="PANTHER" id="PTHR24198">
    <property type="entry name" value="ANKYRIN REPEAT AND PROTEIN KINASE DOMAIN-CONTAINING PROTEIN"/>
    <property type="match status" value="1"/>
</dbReference>
<evidence type="ECO:0000256" key="6">
    <source>
        <dbReference type="ARBA" id="ARBA00022860"/>
    </source>
</evidence>
<feature type="repeat" description="ANK" evidence="12">
    <location>
        <begin position="662"/>
        <end position="694"/>
    </location>
</feature>
<feature type="repeat" description="ANK" evidence="12">
    <location>
        <begin position="495"/>
        <end position="527"/>
    </location>
</feature>
<evidence type="ECO:0000256" key="2">
    <source>
        <dbReference type="ARBA" id="ARBA00022473"/>
    </source>
</evidence>
<keyword evidence="7 12" id="KW-0040">ANK repeat</keyword>
<dbReference type="eggNOG" id="KOG0504">
    <property type="taxonomic scope" value="Eukaryota"/>
</dbReference>
<feature type="repeat" description="ANK" evidence="12">
    <location>
        <begin position="695"/>
        <end position="727"/>
    </location>
</feature>
<keyword evidence="2" id="KW-0217">Developmental protein</keyword>
<evidence type="ECO:0000313" key="14">
    <source>
        <dbReference type="EMBL" id="ELK12956.1"/>
    </source>
</evidence>
<proteinExistence type="predicted"/>
<dbReference type="SUPFAM" id="SSF48403">
    <property type="entry name" value="Ankyrin repeat"/>
    <property type="match status" value="2"/>
</dbReference>
<keyword evidence="15" id="KW-1185">Reference proteome</keyword>